<name>A0ABD5XUA2_9EURY</name>
<dbReference type="GeneID" id="78818879"/>
<dbReference type="InterPro" id="IPR055959">
    <property type="entry name" value="DUF7537"/>
</dbReference>
<evidence type="ECO:0000256" key="1">
    <source>
        <dbReference type="SAM" id="MobiDB-lite"/>
    </source>
</evidence>
<proteinExistence type="predicted"/>
<sequence>MDSRLITLAVVALVVVSGCAAIGGDGSTATPSDVSGTDSTETPTETATEAPTATPWDTATQTDTATATPTATTESTPVGDLEPVSALSSLPPGVEGGSVTNVSALSAANQRLLTAGGVDVRMTVENSTKDGTGRFRIANDTTASLLRLTESQGSIGASTDMAVYVDADESGIYNRTSGQVTYGYGPTSTRTGAQLITGLVYYVPQAYVSAPDWQTGGSYTTDSGEERLVLHADGLRAPSERGANAGGVSGGNEQVRSVDARMEVTPDGLVRALNVTLGLKSTSGESYTQTVSYTAVDLEPGSLAQPKWFSKAPHLSASTEAENELLVVEHTGGPTIEAGTNLTVGGGFSSLGNVSADQPIAEGDTLYVYATGEGLDRTPHLSVNERPTLPENATAFSGRIGIRGSQGDATFQAGVETGAE</sequence>
<organism evidence="2 3">
    <name type="scientific">Halosimplex aquaticum</name>
    <dbReference type="NCBI Taxonomy" id="3026162"/>
    <lineage>
        <taxon>Archaea</taxon>
        <taxon>Methanobacteriati</taxon>
        <taxon>Methanobacteriota</taxon>
        <taxon>Stenosarchaea group</taxon>
        <taxon>Halobacteria</taxon>
        <taxon>Halobacteriales</taxon>
        <taxon>Haloarculaceae</taxon>
        <taxon>Halosimplex</taxon>
    </lineage>
</organism>
<dbReference type="RefSeq" id="WP_274324255.1">
    <property type="nucleotide sequence ID" value="NZ_CP118158.1"/>
</dbReference>
<evidence type="ECO:0000313" key="2">
    <source>
        <dbReference type="EMBL" id="MFC7138638.1"/>
    </source>
</evidence>
<gene>
    <name evidence="2" type="ORF">ACFQMA_02160</name>
</gene>
<feature type="region of interest" description="Disordered" evidence="1">
    <location>
        <begin position="22"/>
        <end position="92"/>
    </location>
</feature>
<evidence type="ECO:0000313" key="3">
    <source>
        <dbReference type="Proteomes" id="UP001596432"/>
    </source>
</evidence>
<keyword evidence="3" id="KW-1185">Reference proteome</keyword>
<dbReference type="PROSITE" id="PS51257">
    <property type="entry name" value="PROKAR_LIPOPROTEIN"/>
    <property type="match status" value="1"/>
</dbReference>
<dbReference type="Pfam" id="PF24381">
    <property type="entry name" value="DUF7537"/>
    <property type="match status" value="1"/>
</dbReference>
<dbReference type="AlphaFoldDB" id="A0ABD5XUA2"/>
<protein>
    <submittedName>
        <fullName evidence="2">Uncharacterized protein</fullName>
    </submittedName>
</protein>
<feature type="compositionally biased region" description="Polar residues" evidence="1">
    <location>
        <begin position="27"/>
        <end position="36"/>
    </location>
</feature>
<reference evidence="2 3" key="1">
    <citation type="journal article" date="2019" name="Int. J. Syst. Evol. Microbiol.">
        <title>The Global Catalogue of Microorganisms (GCM) 10K type strain sequencing project: providing services to taxonomists for standard genome sequencing and annotation.</title>
        <authorList>
            <consortium name="The Broad Institute Genomics Platform"/>
            <consortium name="The Broad Institute Genome Sequencing Center for Infectious Disease"/>
            <person name="Wu L."/>
            <person name="Ma J."/>
        </authorList>
    </citation>
    <scope>NUCLEOTIDE SEQUENCE [LARGE SCALE GENOMIC DNA]</scope>
    <source>
        <strain evidence="2 3">XZYJT29</strain>
    </source>
</reference>
<feature type="compositionally biased region" description="Low complexity" evidence="1">
    <location>
        <begin position="37"/>
        <end position="77"/>
    </location>
</feature>
<dbReference type="Proteomes" id="UP001596432">
    <property type="component" value="Unassembled WGS sequence"/>
</dbReference>
<accession>A0ABD5XUA2</accession>
<comment type="caution">
    <text evidence="2">The sequence shown here is derived from an EMBL/GenBank/DDBJ whole genome shotgun (WGS) entry which is preliminary data.</text>
</comment>
<dbReference type="EMBL" id="JBHTAS010000001">
    <property type="protein sequence ID" value="MFC7138638.1"/>
    <property type="molecule type" value="Genomic_DNA"/>
</dbReference>